<comment type="caution">
    <text evidence="9">The sequence shown here is derived from an EMBL/GenBank/DDBJ whole genome shotgun (WGS) entry which is preliminary data.</text>
</comment>
<evidence type="ECO:0000256" key="2">
    <source>
        <dbReference type="ARBA" id="ARBA00004648"/>
    </source>
</evidence>
<protein>
    <recommendedName>
        <fullName evidence="8">Fe2OG dioxygenase domain-containing protein</fullName>
    </recommendedName>
</protein>
<dbReference type="Gene3D" id="2.60.120.620">
    <property type="entry name" value="q2cbj1_9rhob like domain"/>
    <property type="match status" value="1"/>
</dbReference>
<evidence type="ECO:0000256" key="1">
    <source>
        <dbReference type="ARBA" id="ARBA00001961"/>
    </source>
</evidence>
<dbReference type="InterPro" id="IPR045054">
    <property type="entry name" value="P4HA-like"/>
</dbReference>
<evidence type="ECO:0000313" key="9">
    <source>
        <dbReference type="EMBL" id="RMZ57307.1"/>
    </source>
</evidence>
<name>A0A3M7L401_AUXPR</name>
<dbReference type="InterPro" id="IPR044862">
    <property type="entry name" value="Pro_4_hyd_alph_FE2OG_OXY"/>
</dbReference>
<comment type="catalytic activity">
    <reaction evidence="7">
        <text>L-prolyl-[collagen] + 2-oxoglutarate + O2 = trans-4-hydroxy-L-prolyl-[collagen] + succinate + CO2</text>
        <dbReference type="Rhea" id="RHEA:18945"/>
        <dbReference type="Rhea" id="RHEA-COMP:11676"/>
        <dbReference type="Rhea" id="RHEA-COMP:11680"/>
        <dbReference type="ChEBI" id="CHEBI:15379"/>
        <dbReference type="ChEBI" id="CHEBI:16526"/>
        <dbReference type="ChEBI" id="CHEBI:16810"/>
        <dbReference type="ChEBI" id="CHEBI:30031"/>
        <dbReference type="ChEBI" id="CHEBI:50342"/>
        <dbReference type="ChEBI" id="CHEBI:61965"/>
        <dbReference type="EC" id="1.14.11.2"/>
    </reaction>
</comment>
<keyword evidence="5" id="KW-0560">Oxidoreductase</keyword>
<comment type="cofactor">
    <cofactor evidence="1">
        <name>L-ascorbate</name>
        <dbReference type="ChEBI" id="CHEBI:38290"/>
    </cofactor>
</comment>
<sequence>MQPTIAPVMSRMGSMGTFPCRPRALLGRCTCRDPSRLSMGSKVLVMGGMFYSTSQIICRGVAETAGGMDPGSWGARHESQERERVAVYFSLRAMSELPASTNVPLLAGSSIKISFNYFRAEVMAFRGVHTSSLPAVYSDSMGATYSKTFKPSRDSSSGVSWRVLTLLLLGVGATVYTLRSSSSSEAARVARQAAYDKLYPGSTRYGARGSMEEPGTAHAPVRKWSQRGVRRVLESEGAVQAEAAAATVRPPASGFDPERHQQYLDLPPLPAFPPSEYMGGWALTQDVYDCAARHPAATVLSFDSPRLVLFKSFLSPGEVDHLVDISKDHMARSEVLHADGDGSVSDIRTSYGHWPTPTPTTHNITDRIHRLVGIPEKFGEDLYVLRYLLGQQYEAHNDHCMDNLSRSRKADPACRDFLKRARGPECGPGHGGETCGDRMATFILVLKHPSKGGHTVFPEATITQASVKNHGHAADDSWYCKDSGVLGAAPEAGDALLFWDYRPGGGSGQGSYEDGTADPSATPVYEALHSGCPVLEGEKWIVTRWIRGAGFDYVPPNTA</sequence>
<dbReference type="PANTHER" id="PTHR10869:SF246">
    <property type="entry name" value="TRANSMEMBRANE PROLYL 4-HYDROXYLASE"/>
    <property type="match status" value="1"/>
</dbReference>
<accession>A0A3M7L401</accession>
<dbReference type="PROSITE" id="PS51471">
    <property type="entry name" value="FE2OG_OXY"/>
    <property type="match status" value="1"/>
</dbReference>
<keyword evidence="4" id="KW-0223">Dioxygenase</keyword>
<evidence type="ECO:0000256" key="5">
    <source>
        <dbReference type="ARBA" id="ARBA00023002"/>
    </source>
</evidence>
<evidence type="ECO:0000256" key="3">
    <source>
        <dbReference type="ARBA" id="ARBA00022723"/>
    </source>
</evidence>
<feature type="domain" description="Fe2OG dioxygenase" evidence="8">
    <location>
        <begin position="377"/>
        <end position="548"/>
    </location>
</feature>
<dbReference type="PANTHER" id="PTHR10869">
    <property type="entry name" value="PROLYL 4-HYDROXYLASE ALPHA SUBUNIT"/>
    <property type="match status" value="1"/>
</dbReference>
<organism evidence="9 10">
    <name type="scientific">Auxenochlorella protothecoides</name>
    <name type="common">Green microalga</name>
    <name type="synonym">Chlorella protothecoides</name>
    <dbReference type="NCBI Taxonomy" id="3075"/>
    <lineage>
        <taxon>Eukaryota</taxon>
        <taxon>Viridiplantae</taxon>
        <taxon>Chlorophyta</taxon>
        <taxon>core chlorophytes</taxon>
        <taxon>Trebouxiophyceae</taxon>
        <taxon>Chlorellales</taxon>
        <taxon>Chlorellaceae</taxon>
        <taxon>Auxenochlorella</taxon>
    </lineage>
</organism>
<dbReference type="Proteomes" id="UP000279271">
    <property type="component" value="Unassembled WGS sequence"/>
</dbReference>
<dbReference type="GO" id="GO:0004656">
    <property type="term" value="F:procollagen-proline 4-dioxygenase activity"/>
    <property type="evidence" value="ECO:0007669"/>
    <property type="project" value="UniProtKB-EC"/>
</dbReference>
<evidence type="ECO:0000313" key="10">
    <source>
        <dbReference type="Proteomes" id="UP000279271"/>
    </source>
</evidence>
<dbReference type="SMART" id="SM00702">
    <property type="entry name" value="P4Hc"/>
    <property type="match status" value="1"/>
</dbReference>
<gene>
    <name evidence="9" type="ORF">APUTEX25_004141</name>
</gene>
<evidence type="ECO:0000259" key="8">
    <source>
        <dbReference type="PROSITE" id="PS51471"/>
    </source>
</evidence>
<dbReference type="GO" id="GO:0005506">
    <property type="term" value="F:iron ion binding"/>
    <property type="evidence" value="ECO:0007669"/>
    <property type="project" value="InterPro"/>
</dbReference>
<dbReference type="InterPro" id="IPR006620">
    <property type="entry name" value="Pro_4_hyd_alph"/>
</dbReference>
<dbReference type="InterPro" id="IPR005123">
    <property type="entry name" value="Oxoglu/Fe-dep_dioxygenase_dom"/>
</dbReference>
<dbReference type="EMBL" id="QOKY01000128">
    <property type="protein sequence ID" value="RMZ57307.1"/>
    <property type="molecule type" value="Genomic_DNA"/>
</dbReference>
<evidence type="ECO:0000256" key="6">
    <source>
        <dbReference type="ARBA" id="ARBA00023004"/>
    </source>
</evidence>
<evidence type="ECO:0000256" key="7">
    <source>
        <dbReference type="ARBA" id="ARBA00049169"/>
    </source>
</evidence>
<reference evidence="10" key="1">
    <citation type="journal article" date="2018" name="Algal Res.">
        <title>Characterization of plant carbon substrate utilization by Auxenochlorella protothecoides.</title>
        <authorList>
            <person name="Vogler B.W."/>
            <person name="Starkenburg S.R."/>
            <person name="Sudasinghe N."/>
            <person name="Schambach J.Y."/>
            <person name="Rollin J.A."/>
            <person name="Pattathil S."/>
            <person name="Barry A.N."/>
        </authorList>
    </citation>
    <scope>NUCLEOTIDE SEQUENCE [LARGE SCALE GENOMIC DNA]</scope>
    <source>
        <strain evidence="10">UTEX 25</strain>
    </source>
</reference>
<dbReference type="AlphaFoldDB" id="A0A3M7L401"/>
<keyword evidence="3" id="KW-0479">Metal-binding</keyword>
<comment type="subcellular location">
    <subcellularLocation>
        <location evidence="2">Endoplasmic reticulum membrane</location>
        <topology evidence="2">Single-pass type II membrane protein</topology>
    </subcellularLocation>
</comment>
<dbReference type="Pfam" id="PF13640">
    <property type="entry name" value="2OG-FeII_Oxy_3"/>
    <property type="match status" value="1"/>
</dbReference>
<dbReference type="GO" id="GO:0031418">
    <property type="term" value="F:L-ascorbic acid binding"/>
    <property type="evidence" value="ECO:0007669"/>
    <property type="project" value="InterPro"/>
</dbReference>
<dbReference type="GO" id="GO:0005789">
    <property type="term" value="C:endoplasmic reticulum membrane"/>
    <property type="evidence" value="ECO:0007669"/>
    <property type="project" value="UniProtKB-SubCell"/>
</dbReference>
<keyword evidence="6" id="KW-0408">Iron</keyword>
<evidence type="ECO:0000256" key="4">
    <source>
        <dbReference type="ARBA" id="ARBA00022964"/>
    </source>
</evidence>
<proteinExistence type="predicted"/>